<feature type="domain" description="C2H2-type" evidence="9">
    <location>
        <begin position="1100"/>
        <end position="1127"/>
    </location>
</feature>
<evidence type="ECO:0000259" key="9">
    <source>
        <dbReference type="PROSITE" id="PS50157"/>
    </source>
</evidence>
<dbReference type="Proteomes" id="UP000265140">
    <property type="component" value="Chromosome 14"/>
</dbReference>
<evidence type="ECO:0000256" key="2">
    <source>
        <dbReference type="ARBA" id="ARBA00022723"/>
    </source>
</evidence>
<dbReference type="PANTHER" id="PTHR16515">
    <property type="entry name" value="PR DOMAIN ZINC FINGER PROTEIN"/>
    <property type="match status" value="1"/>
</dbReference>
<feature type="domain" description="C2H2-type" evidence="9">
    <location>
        <begin position="1128"/>
        <end position="1155"/>
    </location>
</feature>
<sequence>MTEHNAGRNGPPLPLPSLRLMVPPLRLVSAAIWKTLQRRQVMDYGMLEEFVTMVTEIVPELLNHSQRAQLTLGLRARLVLELCRSNPMADLQTIQPHLDRIQTLTPLWGRQATGAEVGLPESSFLGLVQTILQDPAERNQFFQDIFPVEFGSNYDMAIQKLMGQFLLRLEKLLPVSNFQEAALLLSDAPSVLEGCVESVSDPEHLKTLLQYQREIGQLDSYDTLSPSDGILSALCVHPVERLVTTTEQAESQLSLNVYMETFTKELEVEATETAESTTKTAHRKTVNEMSTEERMECEKNEKPVSVSHTDVVNADPEPKDLEPECETVIKPEPKDLDPEWETVINPGPKDLEPECETAINPESGDLEPECETALNPKSGDLEPECETAINPESGDLEPECETAINPESGDLETECETAINPESGDLEPECETAINPESGDLEPECETVIDFQQEVLEPECSMIPPMTVNLEPECETVMVIGEDGKMEPLPRKRLQWHEKDGQDVSNVPYVKRIRRKSPDQMKSIDLSDVIISSMLHKPSVALQRLDASTLPLPVRPVRRNRGQKMKTFLARERKQTNIEFSEERRSGCKRVKTSNHNMCTVCGRVLSRFSDMTKHMQTHKNGHSHQCCNCQKTFKHLYTLQTHRKTCLFGPLRAEEATLSVACGTPSPTCEEEIAQSSIDRRTCKVCGKIVHRIGYLSTHMKIHSENRHHLPGGGQVVQNPGGEGTELSSCAPLEDSDSSSTSTTQDPSYHPEPSQTKTPKCSSTTKRPYRKSFLRQKHMCRICGKYVSAGVFEYHMRIHSDERPFACPHPQCGMKFIHSGGLRAHLRSFCKVRTVDAVELDSFNIRFECDKCDKTFTIQSKLRKHKLTHGPLYCSGCKKVLPNLETLNRHKLWHRQVKCTMCEETFMFTNLKTHYLDVHQFSGPYVCTHCPKTYKKFYSLIKHEMVHTGTSPLQCSHCPKRFIYNYDLVEHEKRHSGDRPCLCWECGKAFFTNLDLQNHMKSSHGEKPTEYRYPCRHCGKPFRLSNSRANHEKTKHGGVRHACTYCGKEYVCADGLKRHNLIHTGERPFKCNYDSCEKGFRSKAELTIHMRYHTGERPFKCNVCGKGFVQANFLTTHYRTHTGEKPYSCLLCDKSFNNHNGLKRHMFTHSDEKPHKCLDCGKAFQRKTLLNVHQRSCTPKDGK</sequence>
<reference evidence="10" key="2">
    <citation type="submission" date="2025-08" db="UniProtKB">
        <authorList>
            <consortium name="Ensembl"/>
        </authorList>
    </citation>
    <scope>IDENTIFICATION</scope>
</reference>
<organism evidence="10 11">
    <name type="scientific">Esox lucius</name>
    <name type="common">Northern pike</name>
    <dbReference type="NCBI Taxonomy" id="8010"/>
    <lineage>
        <taxon>Eukaryota</taxon>
        <taxon>Metazoa</taxon>
        <taxon>Chordata</taxon>
        <taxon>Craniata</taxon>
        <taxon>Vertebrata</taxon>
        <taxon>Euteleostomi</taxon>
        <taxon>Actinopterygii</taxon>
        <taxon>Neopterygii</taxon>
        <taxon>Teleostei</taxon>
        <taxon>Protacanthopterygii</taxon>
        <taxon>Esociformes</taxon>
        <taxon>Esocidae</taxon>
        <taxon>Esox</taxon>
    </lineage>
</organism>
<feature type="domain" description="C2H2-type" evidence="9">
    <location>
        <begin position="980"/>
        <end position="1009"/>
    </location>
</feature>
<feature type="domain" description="C2H2-type" evidence="9">
    <location>
        <begin position="1156"/>
        <end position="1184"/>
    </location>
</feature>
<evidence type="ECO:0000256" key="5">
    <source>
        <dbReference type="ARBA" id="ARBA00022833"/>
    </source>
</evidence>
<evidence type="ECO:0000256" key="3">
    <source>
        <dbReference type="ARBA" id="ARBA00022737"/>
    </source>
</evidence>
<dbReference type="FunFam" id="3.30.160.60:FF:000624">
    <property type="entry name" value="zinc finger protein 697"/>
    <property type="match status" value="1"/>
</dbReference>
<feature type="domain" description="C2H2-type" evidence="9">
    <location>
        <begin position="806"/>
        <end position="835"/>
    </location>
</feature>
<reference evidence="10" key="3">
    <citation type="submission" date="2025-09" db="UniProtKB">
        <authorList>
            <consortium name="Ensembl"/>
        </authorList>
    </citation>
    <scope>IDENTIFICATION</scope>
</reference>
<keyword evidence="5" id="KW-0862">Zinc</keyword>
<feature type="domain" description="C2H2-type" evidence="9">
    <location>
        <begin position="1070"/>
        <end position="1099"/>
    </location>
</feature>
<dbReference type="CDD" id="cd11657">
    <property type="entry name" value="TIN2_N"/>
    <property type="match status" value="1"/>
</dbReference>
<dbReference type="FunFam" id="3.30.160.60:FF:002343">
    <property type="entry name" value="Zinc finger protein 33A"/>
    <property type="match status" value="1"/>
</dbReference>
<dbReference type="PROSITE" id="PS50157">
    <property type="entry name" value="ZINC_FINGER_C2H2_2"/>
    <property type="match status" value="13"/>
</dbReference>
<name>A0AAY5L1V0_ESOLU</name>
<dbReference type="InterPro" id="IPR036236">
    <property type="entry name" value="Znf_C2H2_sf"/>
</dbReference>
<dbReference type="InterPro" id="IPR013087">
    <property type="entry name" value="Znf_C2H2_type"/>
</dbReference>
<feature type="region of interest" description="Disordered" evidence="8">
    <location>
        <begin position="706"/>
        <end position="766"/>
    </location>
</feature>
<evidence type="ECO:0000256" key="8">
    <source>
        <dbReference type="SAM" id="MobiDB-lite"/>
    </source>
</evidence>
<dbReference type="Gene3D" id="3.30.160.60">
    <property type="entry name" value="Classic Zinc Finger"/>
    <property type="match status" value="11"/>
</dbReference>
<dbReference type="Pfam" id="PF14973">
    <property type="entry name" value="TINF2_N"/>
    <property type="match status" value="1"/>
</dbReference>
<feature type="domain" description="C2H2-type" evidence="9">
    <location>
        <begin position="1042"/>
        <end position="1069"/>
    </location>
</feature>
<dbReference type="AlphaFoldDB" id="A0AAY5L1V0"/>
<dbReference type="SMART" id="SM00355">
    <property type="entry name" value="ZnF_C2H2"/>
    <property type="match status" value="17"/>
</dbReference>
<keyword evidence="2" id="KW-0479">Metal-binding</keyword>
<feature type="compositionally biased region" description="Basic and acidic residues" evidence="8">
    <location>
        <begin position="291"/>
        <end position="302"/>
    </location>
</feature>
<reference evidence="10 11" key="1">
    <citation type="submission" date="2020-02" db="EMBL/GenBank/DDBJ databases">
        <title>Esox lucius (northern pike) genome, fEsoLuc1, primary haplotype.</title>
        <authorList>
            <person name="Myers G."/>
            <person name="Karagic N."/>
            <person name="Meyer A."/>
            <person name="Pippel M."/>
            <person name="Reichard M."/>
            <person name="Winkler S."/>
            <person name="Tracey A."/>
            <person name="Sims Y."/>
            <person name="Howe K."/>
            <person name="Rhie A."/>
            <person name="Formenti G."/>
            <person name="Durbin R."/>
            <person name="Fedrigo O."/>
            <person name="Jarvis E.D."/>
        </authorList>
    </citation>
    <scope>NUCLEOTIDE SEQUENCE [LARGE SCALE GENOMIC DNA]</scope>
</reference>
<dbReference type="GO" id="GO:0010468">
    <property type="term" value="P:regulation of gene expression"/>
    <property type="evidence" value="ECO:0007669"/>
    <property type="project" value="TreeGrafter"/>
</dbReference>
<dbReference type="PROSITE" id="PS00028">
    <property type="entry name" value="ZINC_FINGER_C2H2_1"/>
    <property type="match status" value="12"/>
</dbReference>
<gene>
    <name evidence="10" type="primary">NCOA4</name>
</gene>
<keyword evidence="11" id="KW-1185">Reference proteome</keyword>
<dbReference type="SUPFAM" id="SSF57667">
    <property type="entry name" value="beta-beta-alpha zinc fingers"/>
    <property type="match status" value="8"/>
</dbReference>
<dbReference type="InterPro" id="IPR050331">
    <property type="entry name" value="Zinc_finger"/>
</dbReference>
<evidence type="ECO:0000256" key="1">
    <source>
        <dbReference type="ARBA" id="ARBA00004123"/>
    </source>
</evidence>
<feature type="domain" description="C2H2-type" evidence="9">
    <location>
        <begin position="682"/>
        <end position="709"/>
    </location>
</feature>
<feature type="compositionally biased region" description="Low complexity" evidence="8">
    <location>
        <begin position="739"/>
        <end position="749"/>
    </location>
</feature>
<evidence type="ECO:0000313" key="10">
    <source>
        <dbReference type="Ensembl" id="ENSELUP00000092702.1"/>
    </source>
</evidence>
<feature type="domain" description="C2H2-type" evidence="9">
    <location>
        <begin position="848"/>
        <end position="870"/>
    </location>
</feature>
<dbReference type="FunFam" id="3.30.160.60:FF:000870">
    <property type="entry name" value="zinc finger protein 197 isoform X1"/>
    <property type="match status" value="2"/>
</dbReference>
<keyword evidence="3" id="KW-0677">Repeat</keyword>
<dbReference type="Ensembl" id="ENSELUT00000090905.1">
    <property type="protein sequence ID" value="ENSELUP00000092702.1"/>
    <property type="gene ID" value="ENSELUG00000042462.1"/>
</dbReference>
<feature type="domain" description="C2H2-type" evidence="9">
    <location>
        <begin position="926"/>
        <end position="953"/>
    </location>
</feature>
<evidence type="ECO:0000256" key="4">
    <source>
        <dbReference type="ARBA" id="ARBA00022771"/>
    </source>
</evidence>
<keyword evidence="6" id="KW-0539">Nucleus</keyword>
<feature type="domain" description="C2H2-type" evidence="9">
    <location>
        <begin position="954"/>
        <end position="981"/>
    </location>
</feature>
<feature type="domain" description="C2H2-type" evidence="9">
    <location>
        <begin position="1014"/>
        <end position="1042"/>
    </location>
</feature>
<evidence type="ECO:0000313" key="11">
    <source>
        <dbReference type="Proteomes" id="UP000265140"/>
    </source>
</evidence>
<comment type="subcellular location">
    <subcellularLocation>
        <location evidence="1">Nucleus</location>
    </subcellularLocation>
</comment>
<dbReference type="InterPro" id="IPR029400">
    <property type="entry name" value="TINF2_N"/>
</dbReference>
<feature type="region of interest" description="Disordered" evidence="8">
    <location>
        <begin position="287"/>
        <end position="322"/>
    </location>
</feature>
<dbReference type="GO" id="GO:0005634">
    <property type="term" value="C:nucleus"/>
    <property type="evidence" value="ECO:0007669"/>
    <property type="project" value="UniProtKB-SubCell"/>
</dbReference>
<dbReference type="Pfam" id="PF00096">
    <property type="entry name" value="zf-C2H2"/>
    <property type="match status" value="9"/>
</dbReference>
<evidence type="ECO:0000256" key="6">
    <source>
        <dbReference type="ARBA" id="ARBA00023242"/>
    </source>
</evidence>
<keyword evidence="4 7" id="KW-0863">Zinc-finger</keyword>
<accession>A0AAY5L1V0</accession>
<proteinExistence type="predicted"/>
<dbReference type="PANTHER" id="PTHR16515:SF49">
    <property type="entry name" value="GASTRULA ZINC FINGER PROTEIN XLCGF49.1-LIKE-RELATED"/>
    <property type="match status" value="1"/>
</dbReference>
<dbReference type="GO" id="GO:0008270">
    <property type="term" value="F:zinc ion binding"/>
    <property type="evidence" value="ECO:0007669"/>
    <property type="project" value="UniProtKB-KW"/>
</dbReference>
<protein>
    <recommendedName>
        <fullName evidence="9">C2H2-type domain-containing protein</fullName>
    </recommendedName>
</protein>
<evidence type="ECO:0000256" key="7">
    <source>
        <dbReference type="PROSITE-ProRule" id="PRU00042"/>
    </source>
</evidence>
<feature type="compositionally biased region" description="Polar residues" evidence="8">
    <location>
        <begin position="754"/>
        <end position="766"/>
    </location>
</feature>
<feature type="domain" description="C2H2-type" evidence="9">
    <location>
        <begin position="597"/>
        <end position="624"/>
    </location>
</feature>
<dbReference type="GeneTree" id="ENSGT01030000234576"/>